<reference evidence="1" key="2">
    <citation type="submission" date="2020-05" db="UniProtKB">
        <authorList>
            <consortium name="EnsemblMetazoa"/>
        </authorList>
    </citation>
    <scope>IDENTIFICATION</scope>
    <source>
        <strain evidence="1">IAEA</strain>
    </source>
</reference>
<organism evidence="1 2">
    <name type="scientific">Glossina pallidipes</name>
    <name type="common">Tsetse fly</name>
    <dbReference type="NCBI Taxonomy" id="7398"/>
    <lineage>
        <taxon>Eukaryota</taxon>
        <taxon>Metazoa</taxon>
        <taxon>Ecdysozoa</taxon>
        <taxon>Arthropoda</taxon>
        <taxon>Hexapoda</taxon>
        <taxon>Insecta</taxon>
        <taxon>Pterygota</taxon>
        <taxon>Neoptera</taxon>
        <taxon>Endopterygota</taxon>
        <taxon>Diptera</taxon>
        <taxon>Brachycera</taxon>
        <taxon>Muscomorpha</taxon>
        <taxon>Hippoboscoidea</taxon>
        <taxon>Glossinidae</taxon>
        <taxon>Glossina</taxon>
    </lineage>
</organism>
<dbReference type="Proteomes" id="UP000092445">
    <property type="component" value="Unassembled WGS sequence"/>
</dbReference>
<proteinExistence type="predicted"/>
<reference evidence="2" key="1">
    <citation type="submission" date="2014-03" db="EMBL/GenBank/DDBJ databases">
        <authorList>
            <person name="Aksoy S."/>
            <person name="Warren W."/>
            <person name="Wilson R.K."/>
        </authorList>
    </citation>
    <scope>NUCLEOTIDE SEQUENCE [LARGE SCALE GENOMIC DNA]</scope>
    <source>
        <strain evidence="2">IAEA</strain>
    </source>
</reference>
<dbReference type="AlphaFoldDB" id="A0A1A9ZJD7"/>
<sequence>MLLKLYPTECQEGLARHSVQRSAHLFADIRCLHNHYNLLGVFAYYHCLLKQPPPSDVVDVVVVVVLVAVARLSPRVFHSIIDFKCGCRRSTGHMLGLPSLY</sequence>
<name>A0A1A9ZJD7_GLOPL</name>
<evidence type="ECO:0000313" key="2">
    <source>
        <dbReference type="Proteomes" id="UP000092445"/>
    </source>
</evidence>
<dbReference type="VEuPathDB" id="VectorBase:GPAI016645"/>
<accession>A0A1A9ZJD7</accession>
<keyword evidence="2" id="KW-1185">Reference proteome</keyword>
<dbReference type="EnsemblMetazoa" id="GPAI016645-RA">
    <property type="protein sequence ID" value="GPAI016645-PA"/>
    <property type="gene ID" value="GPAI016645"/>
</dbReference>
<evidence type="ECO:0000313" key="1">
    <source>
        <dbReference type="EnsemblMetazoa" id="GPAI016645-PA"/>
    </source>
</evidence>
<protein>
    <submittedName>
        <fullName evidence="1">Uncharacterized protein</fullName>
    </submittedName>
</protein>